<keyword evidence="6 8" id="KW-0067">ATP-binding</keyword>
<keyword evidence="10" id="KW-1185">Reference proteome</keyword>
<dbReference type="EC" id="3.5.1.2" evidence="8"/>
<dbReference type="InterPro" id="IPR010075">
    <property type="entry name" value="PRibForGlyAmidine_synth_PurQ"/>
</dbReference>
<evidence type="ECO:0000313" key="9">
    <source>
        <dbReference type="EMBL" id="PEN07645.1"/>
    </source>
</evidence>
<dbReference type="GO" id="GO:0004359">
    <property type="term" value="F:glutaminase activity"/>
    <property type="evidence" value="ECO:0007669"/>
    <property type="project" value="UniProtKB-EC"/>
</dbReference>
<sequence>MARFGIVTFPGSNCDHDAYHAVKHVLGEDATFVWHQDTDLSALDVVVLPGGFSYGDYLRSGAIARFSPVMDAVVDFANAGGLVLGVCNGFQVLCEAGLLPGTLTRNNSLRFVCKPTAVRVERIDAPFTTQYAPGQVLSLPVAHGEGRYVADDATLNALESNNQVLFRYTDADGRMTDAANPNGSMRNIAGICNEARNVLGLMPHPERHVELLLGSDDGRPLFESLRASVNDAVPTSAA</sequence>
<keyword evidence="2 8" id="KW-0436">Ligase</keyword>
<dbReference type="AlphaFoldDB" id="A0A2H3P7Q2"/>
<keyword evidence="5 8" id="KW-0378">Hydrolase</keyword>
<organism evidence="9 10">
    <name type="scientific">Longimonas halophila</name>
    <dbReference type="NCBI Taxonomy" id="1469170"/>
    <lineage>
        <taxon>Bacteria</taxon>
        <taxon>Pseudomonadati</taxon>
        <taxon>Rhodothermota</taxon>
        <taxon>Rhodothermia</taxon>
        <taxon>Rhodothermales</taxon>
        <taxon>Salisaetaceae</taxon>
        <taxon>Longimonas</taxon>
    </lineage>
</organism>
<comment type="pathway">
    <text evidence="8">Purine metabolism; IMP biosynthesis via de novo pathway; 5-amino-1-(5-phospho-D-ribosyl)imidazole from N(2)-formyl-N(1)-(5-phospho-D-ribosyl)glycinamide: step 1/2.</text>
</comment>
<dbReference type="OrthoDB" id="9804441at2"/>
<dbReference type="PROSITE" id="PS51273">
    <property type="entry name" value="GATASE_TYPE_1"/>
    <property type="match status" value="1"/>
</dbReference>
<evidence type="ECO:0000256" key="1">
    <source>
        <dbReference type="ARBA" id="ARBA00022490"/>
    </source>
</evidence>
<dbReference type="NCBIfam" id="TIGR01737">
    <property type="entry name" value="FGAM_synth_I"/>
    <property type="match status" value="1"/>
</dbReference>
<feature type="active site" description="Nucleophile" evidence="8">
    <location>
        <position position="87"/>
    </location>
</feature>
<comment type="catalytic activity">
    <reaction evidence="8">
        <text>L-glutamine + H2O = L-glutamate + NH4(+)</text>
        <dbReference type="Rhea" id="RHEA:15889"/>
        <dbReference type="ChEBI" id="CHEBI:15377"/>
        <dbReference type="ChEBI" id="CHEBI:28938"/>
        <dbReference type="ChEBI" id="CHEBI:29985"/>
        <dbReference type="ChEBI" id="CHEBI:58359"/>
        <dbReference type="EC" id="3.5.1.2"/>
    </reaction>
</comment>
<dbReference type="NCBIfam" id="NF002957">
    <property type="entry name" value="PRK03619.1"/>
    <property type="match status" value="1"/>
</dbReference>
<dbReference type="Gene3D" id="3.40.50.880">
    <property type="match status" value="1"/>
</dbReference>
<dbReference type="FunFam" id="3.40.50.880:FF:000019">
    <property type="entry name" value="Phosphoribosylformylglycinamidine synthase subunit PurQ"/>
    <property type="match status" value="1"/>
</dbReference>
<dbReference type="CDD" id="cd01740">
    <property type="entry name" value="GATase1_FGAR_AT"/>
    <property type="match status" value="1"/>
</dbReference>
<keyword evidence="4 8" id="KW-0658">Purine biosynthesis</keyword>
<comment type="caution">
    <text evidence="9">The sequence shown here is derived from an EMBL/GenBank/DDBJ whole genome shotgun (WGS) entry which is preliminary data.</text>
</comment>
<dbReference type="EMBL" id="PDEP01000005">
    <property type="protein sequence ID" value="PEN07645.1"/>
    <property type="molecule type" value="Genomic_DNA"/>
</dbReference>
<gene>
    <name evidence="8" type="primary">purQ</name>
    <name evidence="9" type="ORF">CRI93_06590</name>
</gene>
<dbReference type="InterPro" id="IPR029062">
    <property type="entry name" value="Class_I_gatase-like"/>
</dbReference>
<evidence type="ECO:0000256" key="3">
    <source>
        <dbReference type="ARBA" id="ARBA00022741"/>
    </source>
</evidence>
<name>A0A2H3P7Q2_9BACT</name>
<proteinExistence type="inferred from homology"/>
<evidence type="ECO:0000256" key="2">
    <source>
        <dbReference type="ARBA" id="ARBA00022598"/>
    </source>
</evidence>
<comment type="function">
    <text evidence="8">Part of the phosphoribosylformylglycinamidine synthase complex involved in the purines biosynthetic pathway. Catalyzes the ATP-dependent conversion of formylglycinamide ribonucleotide (FGAR) and glutamine to yield formylglycinamidine ribonucleotide (FGAM) and glutamate. The FGAM synthase complex is composed of three subunits. PurQ produces an ammonia molecule by converting glutamine to glutamate. PurL transfers the ammonia molecule to FGAR to form FGAM in an ATP-dependent manner. PurS interacts with PurQ and PurL and is thought to assist in the transfer of the ammonia molecule from PurQ to PurL.</text>
</comment>
<dbReference type="PANTHER" id="PTHR47552:SF1">
    <property type="entry name" value="PHOSPHORIBOSYLFORMYLGLYCINAMIDINE SYNTHASE SUBUNIT PURQ"/>
    <property type="match status" value="1"/>
</dbReference>
<evidence type="ECO:0000256" key="6">
    <source>
        <dbReference type="ARBA" id="ARBA00022840"/>
    </source>
</evidence>
<dbReference type="Proteomes" id="UP000221024">
    <property type="component" value="Unassembled WGS sequence"/>
</dbReference>
<dbReference type="GO" id="GO:0005737">
    <property type="term" value="C:cytoplasm"/>
    <property type="evidence" value="ECO:0007669"/>
    <property type="project" value="UniProtKB-SubCell"/>
</dbReference>
<feature type="active site" evidence="8">
    <location>
        <position position="204"/>
    </location>
</feature>
<dbReference type="SMART" id="SM01211">
    <property type="entry name" value="GATase_5"/>
    <property type="match status" value="1"/>
</dbReference>
<dbReference type="GO" id="GO:0005524">
    <property type="term" value="F:ATP binding"/>
    <property type="evidence" value="ECO:0007669"/>
    <property type="project" value="UniProtKB-KW"/>
</dbReference>
<feature type="active site" evidence="8">
    <location>
        <position position="206"/>
    </location>
</feature>
<dbReference type="GO" id="GO:0006189">
    <property type="term" value="P:'de novo' IMP biosynthetic process"/>
    <property type="evidence" value="ECO:0007669"/>
    <property type="project" value="UniProtKB-UniRule"/>
</dbReference>
<dbReference type="SUPFAM" id="SSF52317">
    <property type="entry name" value="Class I glutamine amidotransferase-like"/>
    <property type="match status" value="1"/>
</dbReference>
<evidence type="ECO:0000256" key="7">
    <source>
        <dbReference type="ARBA" id="ARBA00022962"/>
    </source>
</evidence>
<reference evidence="9 10" key="1">
    <citation type="submission" date="2017-10" db="EMBL/GenBank/DDBJ databases">
        <title>Draft genome of Longimonas halophila.</title>
        <authorList>
            <person name="Goh K.M."/>
            <person name="Shamsir M.S."/>
            <person name="Lim S.W."/>
        </authorList>
    </citation>
    <scope>NUCLEOTIDE SEQUENCE [LARGE SCALE GENOMIC DNA]</scope>
    <source>
        <strain evidence="9 10">KCTC 42399</strain>
    </source>
</reference>
<dbReference type="PIRSF" id="PIRSF001586">
    <property type="entry name" value="FGAM_synth_I"/>
    <property type="match status" value="1"/>
</dbReference>
<dbReference type="RefSeq" id="WP_098061833.1">
    <property type="nucleotide sequence ID" value="NZ_PDEP01000005.1"/>
</dbReference>
<comment type="subunit">
    <text evidence="8">Part of the FGAM synthase complex composed of 1 PurL, 1 PurQ and 2 PurS subunits.</text>
</comment>
<protein>
    <recommendedName>
        <fullName evidence="8">Phosphoribosylformylglycinamidine synthase subunit PurQ</fullName>
        <shortName evidence="8">FGAM synthase</shortName>
        <ecNumber evidence="8">6.3.5.3</ecNumber>
    </recommendedName>
    <alternativeName>
        <fullName evidence="8">Formylglycinamide ribonucleotide amidotransferase subunit I</fullName>
        <shortName evidence="8">FGAR amidotransferase I</shortName>
        <shortName evidence="8">FGAR-AT I</shortName>
    </alternativeName>
    <alternativeName>
        <fullName evidence="8">Glutaminase PurQ</fullName>
        <ecNumber evidence="8">3.5.1.2</ecNumber>
    </alternativeName>
    <alternativeName>
        <fullName evidence="8">Phosphoribosylformylglycinamidine synthase subunit I</fullName>
    </alternativeName>
</protein>
<dbReference type="EC" id="6.3.5.3" evidence="8"/>
<dbReference type="UniPathway" id="UPA00074">
    <property type="reaction ID" value="UER00128"/>
</dbReference>
<keyword evidence="1 8" id="KW-0963">Cytoplasm</keyword>
<dbReference type="Pfam" id="PF13507">
    <property type="entry name" value="GATase_5"/>
    <property type="match status" value="1"/>
</dbReference>
<evidence type="ECO:0000256" key="8">
    <source>
        <dbReference type="HAMAP-Rule" id="MF_00421"/>
    </source>
</evidence>
<accession>A0A2H3P7Q2</accession>
<evidence type="ECO:0000256" key="5">
    <source>
        <dbReference type="ARBA" id="ARBA00022801"/>
    </source>
</evidence>
<dbReference type="GO" id="GO:0004642">
    <property type="term" value="F:phosphoribosylformylglycinamidine synthase activity"/>
    <property type="evidence" value="ECO:0007669"/>
    <property type="project" value="UniProtKB-UniRule"/>
</dbReference>
<dbReference type="HAMAP" id="MF_00421">
    <property type="entry name" value="PurQ"/>
    <property type="match status" value="1"/>
</dbReference>
<evidence type="ECO:0000313" key="10">
    <source>
        <dbReference type="Proteomes" id="UP000221024"/>
    </source>
</evidence>
<comment type="subcellular location">
    <subcellularLocation>
        <location evidence="8">Cytoplasm</location>
    </subcellularLocation>
</comment>
<comment type="catalytic activity">
    <reaction evidence="8">
        <text>N(2)-formyl-N(1)-(5-phospho-beta-D-ribosyl)glycinamide + L-glutamine + ATP + H2O = 2-formamido-N(1)-(5-O-phospho-beta-D-ribosyl)acetamidine + L-glutamate + ADP + phosphate + H(+)</text>
        <dbReference type="Rhea" id="RHEA:17129"/>
        <dbReference type="ChEBI" id="CHEBI:15377"/>
        <dbReference type="ChEBI" id="CHEBI:15378"/>
        <dbReference type="ChEBI" id="CHEBI:29985"/>
        <dbReference type="ChEBI" id="CHEBI:30616"/>
        <dbReference type="ChEBI" id="CHEBI:43474"/>
        <dbReference type="ChEBI" id="CHEBI:58359"/>
        <dbReference type="ChEBI" id="CHEBI:147286"/>
        <dbReference type="ChEBI" id="CHEBI:147287"/>
        <dbReference type="ChEBI" id="CHEBI:456216"/>
        <dbReference type="EC" id="6.3.5.3"/>
    </reaction>
</comment>
<dbReference type="PANTHER" id="PTHR47552">
    <property type="entry name" value="PHOSPHORIBOSYLFORMYLGLYCINAMIDINE SYNTHASE SUBUNIT PURQ"/>
    <property type="match status" value="1"/>
</dbReference>
<keyword evidence="7 8" id="KW-0315">Glutamine amidotransferase</keyword>
<keyword evidence="3 8" id="KW-0547">Nucleotide-binding</keyword>
<evidence type="ECO:0000256" key="4">
    <source>
        <dbReference type="ARBA" id="ARBA00022755"/>
    </source>
</evidence>